<dbReference type="SUPFAM" id="SSF53335">
    <property type="entry name" value="S-adenosyl-L-methionine-dependent methyltransferases"/>
    <property type="match status" value="1"/>
</dbReference>
<organism evidence="6 7">
    <name type="scientific">Bradyrhizobium canariense</name>
    <dbReference type="NCBI Taxonomy" id="255045"/>
    <lineage>
        <taxon>Bacteria</taxon>
        <taxon>Pseudomonadati</taxon>
        <taxon>Pseudomonadota</taxon>
        <taxon>Alphaproteobacteria</taxon>
        <taxon>Hyphomicrobiales</taxon>
        <taxon>Nitrobacteraceae</taxon>
        <taxon>Bradyrhizobium</taxon>
    </lineage>
</organism>
<dbReference type="REBASE" id="208290">
    <property type="entry name" value="M.Bca182ORF3910P"/>
</dbReference>
<dbReference type="Pfam" id="PF01555">
    <property type="entry name" value="N6_N4_Mtase"/>
    <property type="match status" value="1"/>
</dbReference>
<dbReference type="InterPro" id="IPR015840">
    <property type="entry name" value="DNA_MeTrfase_ParB"/>
</dbReference>
<accession>A0A1X3G5K7</accession>
<evidence type="ECO:0000256" key="3">
    <source>
        <dbReference type="ARBA" id="ARBA00047942"/>
    </source>
</evidence>
<dbReference type="PIRSF" id="PIRSF036758">
    <property type="entry name" value="Aden_M_ParB"/>
    <property type="match status" value="1"/>
</dbReference>
<dbReference type="GO" id="GO:0032259">
    <property type="term" value="P:methylation"/>
    <property type="evidence" value="ECO:0007669"/>
    <property type="project" value="UniProtKB-KW"/>
</dbReference>
<dbReference type="Proteomes" id="UP000193553">
    <property type="component" value="Unassembled WGS sequence"/>
</dbReference>
<dbReference type="Gene3D" id="3.90.1530.10">
    <property type="entry name" value="Conserved hypothetical protein from pyrococcus furiosus pfu- 392566-001, ParB domain"/>
    <property type="match status" value="1"/>
</dbReference>
<evidence type="ECO:0000256" key="2">
    <source>
        <dbReference type="ARBA" id="ARBA00022679"/>
    </source>
</evidence>
<proteinExistence type="inferred from homology"/>
<dbReference type="PRINTS" id="PR00508">
    <property type="entry name" value="S21N4MTFRASE"/>
</dbReference>
<dbReference type="InterPro" id="IPR002941">
    <property type="entry name" value="DNA_methylase_N4/N6"/>
</dbReference>
<comment type="caution">
    <text evidence="6">The sequence shown here is derived from an EMBL/GenBank/DDBJ whole genome shotgun (WGS) entry which is preliminary data.</text>
</comment>
<dbReference type="InterPro" id="IPR003115">
    <property type="entry name" value="ParB_N"/>
</dbReference>
<evidence type="ECO:0000259" key="5">
    <source>
        <dbReference type="SMART" id="SM00470"/>
    </source>
</evidence>
<dbReference type="SMART" id="SM00470">
    <property type="entry name" value="ParB"/>
    <property type="match status" value="1"/>
</dbReference>
<dbReference type="OrthoDB" id="7806498at2"/>
<evidence type="ECO:0000313" key="6">
    <source>
        <dbReference type="EMBL" id="OSJ17943.1"/>
    </source>
</evidence>
<dbReference type="AlphaFoldDB" id="A0A1X3G5K7"/>
<gene>
    <name evidence="6" type="ORF">BSZ18_03375</name>
</gene>
<keyword evidence="1 6" id="KW-0489">Methyltransferase</keyword>
<dbReference type="Gene3D" id="3.40.50.150">
    <property type="entry name" value="Vaccinia Virus protein VP39"/>
    <property type="match status" value="1"/>
</dbReference>
<dbReference type="GO" id="GO:0008170">
    <property type="term" value="F:N-methyltransferase activity"/>
    <property type="evidence" value="ECO:0007669"/>
    <property type="project" value="InterPro"/>
</dbReference>
<evidence type="ECO:0000256" key="4">
    <source>
        <dbReference type="RuleBase" id="RU362026"/>
    </source>
</evidence>
<name>A0A1X3G5K7_9BRAD</name>
<dbReference type="RefSeq" id="WP_085359870.1">
    <property type="nucleotide sequence ID" value="NZ_NAFD01000142.1"/>
</dbReference>
<feature type="domain" description="ParB-like N-terminal" evidence="5">
    <location>
        <begin position="20"/>
        <end position="107"/>
    </location>
</feature>
<dbReference type="InterPro" id="IPR036086">
    <property type="entry name" value="ParB/Sulfiredoxin_sf"/>
</dbReference>
<dbReference type="EC" id="2.1.1.-" evidence="4"/>
<dbReference type="SUPFAM" id="SSF110849">
    <property type="entry name" value="ParB/Sulfiredoxin"/>
    <property type="match status" value="1"/>
</dbReference>
<dbReference type="InterPro" id="IPR029063">
    <property type="entry name" value="SAM-dependent_MTases_sf"/>
</dbReference>
<comment type="catalytic activity">
    <reaction evidence="3">
        <text>a 2'-deoxyadenosine in DNA + S-adenosyl-L-methionine = an N(6)-methyl-2'-deoxyadenosine in DNA + S-adenosyl-L-homocysteine + H(+)</text>
        <dbReference type="Rhea" id="RHEA:15197"/>
        <dbReference type="Rhea" id="RHEA-COMP:12418"/>
        <dbReference type="Rhea" id="RHEA-COMP:12419"/>
        <dbReference type="ChEBI" id="CHEBI:15378"/>
        <dbReference type="ChEBI" id="CHEBI:57856"/>
        <dbReference type="ChEBI" id="CHEBI:59789"/>
        <dbReference type="ChEBI" id="CHEBI:90615"/>
        <dbReference type="ChEBI" id="CHEBI:90616"/>
        <dbReference type="EC" id="2.1.1.72"/>
    </reaction>
</comment>
<reference evidence="6 7" key="1">
    <citation type="submission" date="2017-03" db="EMBL/GenBank/DDBJ databases">
        <title>Whole genome sequences of fourteen strains of Bradyrhizobium canariense and one strain of Bradyrhizobium japonicum isolated from Lupinus (Papilionoideae: Genisteae) species in Algeria.</title>
        <authorList>
            <person name="Crovadore J."/>
            <person name="Chekireb D."/>
            <person name="Brachmann A."/>
            <person name="Chablais R."/>
            <person name="Cochard B."/>
            <person name="Lefort F."/>
        </authorList>
    </citation>
    <scope>NUCLEOTIDE SEQUENCE [LARGE SCALE GENOMIC DNA]</scope>
    <source>
        <strain evidence="6 7">UBMA195</strain>
    </source>
</reference>
<sequence>MENYTRPTNGDALRHDLKAVHVRIGDLKPPPGNQTRRHPKRQIDTLATSLGEYGQVFPILVDAMLRVIAGWAVVAAAAQIGLDHVLAVTITDLSEAQLRMLRLMLNRVTEEASWDVEALRLELSELLTIDPQIDLQLTGFSMGELDVAASDSEDWEDDLPAPDAEPPITKPGDLWALGDEHRILCADARNDESYRRLLDDELADMAFADAPYNQRIDGHVSGKGRITHAEFAMASGEMSTTEFEAFLATSFALLASFTRDGAIHFLCMDWRGIGPLLAAATPIYTEMKNVCVWAKTNAGMGSLYRSAHELVFVFKKGRAPHVNNVQLGRNGRNRSNVWSYPSQNTWTNSAKGKLSLHPTVKPVALVADAIRDCTNEHDIVLDPFGGAGTTLIAAERTRRRARLIEIDPSYVDVTIRRWQHLTGKAAVHAETGVPFGQTSPAKLERASG</sequence>
<keyword evidence="2" id="KW-0808">Transferase</keyword>
<protein>
    <recommendedName>
        <fullName evidence="4">Methyltransferase</fullName>
        <ecNumber evidence="4">2.1.1.-</ecNumber>
    </recommendedName>
</protein>
<dbReference type="GO" id="GO:0009007">
    <property type="term" value="F:site-specific DNA-methyltransferase (adenine-specific) activity"/>
    <property type="evidence" value="ECO:0007669"/>
    <property type="project" value="UniProtKB-EC"/>
</dbReference>
<dbReference type="EMBL" id="NAFI01000137">
    <property type="protein sequence ID" value="OSJ17943.1"/>
    <property type="molecule type" value="Genomic_DNA"/>
</dbReference>
<evidence type="ECO:0000313" key="7">
    <source>
        <dbReference type="Proteomes" id="UP000193553"/>
    </source>
</evidence>
<dbReference type="REBASE" id="208298">
    <property type="entry name" value="M.Bca195ORF3375P"/>
</dbReference>
<dbReference type="GO" id="GO:0003677">
    <property type="term" value="F:DNA binding"/>
    <property type="evidence" value="ECO:0007669"/>
    <property type="project" value="InterPro"/>
</dbReference>
<dbReference type="InterPro" id="IPR001091">
    <property type="entry name" value="RM_Methyltransferase"/>
</dbReference>
<comment type="similarity">
    <text evidence="4">Belongs to the N(4)/N(6)-methyltransferase family.</text>
</comment>
<evidence type="ECO:0000256" key="1">
    <source>
        <dbReference type="ARBA" id="ARBA00022603"/>
    </source>
</evidence>